<comment type="caution">
    <text evidence="1">The sequence shown here is derived from an EMBL/GenBank/DDBJ whole genome shotgun (WGS) entry which is preliminary data.</text>
</comment>
<reference evidence="2" key="1">
    <citation type="journal article" date="2019" name="Int. J. Syst. Evol. Microbiol.">
        <title>The Global Catalogue of Microorganisms (GCM) 10K type strain sequencing project: providing services to taxonomists for standard genome sequencing and annotation.</title>
        <authorList>
            <consortium name="The Broad Institute Genomics Platform"/>
            <consortium name="The Broad Institute Genome Sequencing Center for Infectious Disease"/>
            <person name="Wu L."/>
            <person name="Ma J."/>
        </authorList>
    </citation>
    <scope>NUCLEOTIDE SEQUENCE [LARGE SCALE GENOMIC DNA]</scope>
    <source>
        <strain evidence="2">CECT 7477</strain>
    </source>
</reference>
<evidence type="ECO:0000313" key="2">
    <source>
        <dbReference type="Proteomes" id="UP001595814"/>
    </source>
</evidence>
<protein>
    <submittedName>
        <fullName evidence="1">3-oxoacyl-ACP synthase</fullName>
    </submittedName>
</protein>
<dbReference type="RefSeq" id="WP_192460964.1">
    <property type="nucleotide sequence ID" value="NZ_JACYFJ010000001.1"/>
</dbReference>
<keyword evidence="2" id="KW-1185">Reference proteome</keyword>
<evidence type="ECO:0000313" key="1">
    <source>
        <dbReference type="EMBL" id="MFC4095340.1"/>
    </source>
</evidence>
<accession>A0ABV8JLN9</accession>
<dbReference type="Proteomes" id="UP001595814">
    <property type="component" value="Unassembled WGS sequence"/>
</dbReference>
<gene>
    <name evidence="1" type="ORF">ACFOUT_05615</name>
</gene>
<proteinExistence type="predicted"/>
<name>A0ABV8JLN9_9FLAO</name>
<organism evidence="1 2">
    <name type="scientific">Euzebyella saccharophila</name>
    <dbReference type="NCBI Taxonomy" id="679664"/>
    <lineage>
        <taxon>Bacteria</taxon>
        <taxon>Pseudomonadati</taxon>
        <taxon>Bacteroidota</taxon>
        <taxon>Flavobacteriia</taxon>
        <taxon>Flavobacteriales</taxon>
        <taxon>Flavobacteriaceae</taxon>
        <taxon>Euzebyella</taxon>
    </lineage>
</organism>
<dbReference type="EMBL" id="JBHSAW010000004">
    <property type="protein sequence ID" value="MFC4095340.1"/>
    <property type="molecule type" value="Genomic_DNA"/>
</dbReference>
<sequence length="207" mass="24052">MNNNNFIQGYCRIKDNTVLKNGELLFSEDSGTLNEFLKLAYQHFQTDYSKFFKMDRLSKLGFLCADVLLNNLKENNLFQENTAIVLANKSASLDTDRKYQKSIEDLDNYFPSPAVFVYTLPNICMGEISIRHKLYSENSFFIFDAFNADYLWEYTNSLLQNKKADSVLCGWVDVDEDSYEAFLYVVSANGNLNHTKEEITRLYFTNE</sequence>